<feature type="domain" description="Penicillin-binding protein dimerisation" evidence="15">
    <location>
        <begin position="58"/>
        <end position="229"/>
    </location>
</feature>
<comment type="caution">
    <text evidence="16">The sequence shown here is derived from an EMBL/GenBank/DDBJ whole genome shotgun (WGS) entry which is preliminary data.</text>
</comment>
<keyword evidence="10" id="KW-0573">Peptidoglycan synthesis</keyword>
<dbReference type="InterPro" id="IPR005311">
    <property type="entry name" value="PBP_dimer"/>
</dbReference>
<evidence type="ECO:0000256" key="2">
    <source>
        <dbReference type="ARBA" id="ARBA00004236"/>
    </source>
</evidence>
<dbReference type="NCBIfam" id="TIGR03423">
    <property type="entry name" value="pbp2_mrdA"/>
    <property type="match status" value="1"/>
</dbReference>
<gene>
    <name evidence="16" type="primary">mrdA</name>
    <name evidence="16" type="ORF">DBW69_06290</name>
</gene>
<dbReference type="GO" id="GO:0005886">
    <property type="term" value="C:plasma membrane"/>
    <property type="evidence" value="ECO:0007669"/>
    <property type="project" value="UniProtKB-SubCell"/>
</dbReference>
<keyword evidence="7" id="KW-0812">Transmembrane</keyword>
<dbReference type="InterPro" id="IPR012338">
    <property type="entry name" value="Beta-lactam/transpept-like"/>
</dbReference>
<evidence type="ECO:0000256" key="11">
    <source>
        <dbReference type="ARBA" id="ARBA00022989"/>
    </source>
</evidence>
<dbReference type="InterPro" id="IPR050515">
    <property type="entry name" value="Beta-lactam/transpept"/>
</dbReference>
<dbReference type="GO" id="GO:0008658">
    <property type="term" value="F:penicillin binding"/>
    <property type="evidence" value="ECO:0007669"/>
    <property type="project" value="InterPro"/>
</dbReference>
<dbReference type="InterPro" id="IPR001460">
    <property type="entry name" value="PCN-bd_Tpept"/>
</dbReference>
<reference evidence="16 17" key="1">
    <citation type="journal article" date="2018" name="Microbiome">
        <title>Fine metagenomic profile of the Mediterranean stratified and mixed water columns revealed by assembly and recruitment.</title>
        <authorList>
            <person name="Haro-Moreno J.M."/>
            <person name="Lopez-Perez M."/>
            <person name="De La Torre J.R."/>
            <person name="Picazo A."/>
            <person name="Camacho A."/>
            <person name="Rodriguez-Valera F."/>
        </authorList>
    </citation>
    <scope>NUCLEOTIDE SEQUENCE [LARGE SCALE GENOMIC DNA]</scope>
    <source>
        <strain evidence="16">MED-G55</strain>
    </source>
</reference>
<feature type="domain" description="Penicillin-binding protein transpeptidase" evidence="14">
    <location>
        <begin position="261"/>
        <end position="616"/>
    </location>
</feature>
<evidence type="ECO:0000256" key="4">
    <source>
        <dbReference type="ARBA" id="ARBA00022519"/>
    </source>
</evidence>
<evidence type="ECO:0000256" key="3">
    <source>
        <dbReference type="ARBA" id="ARBA00022475"/>
    </source>
</evidence>
<dbReference type="Gene3D" id="3.90.1310.10">
    <property type="entry name" value="Penicillin-binding protein 2a (Domain 2)"/>
    <property type="match status" value="1"/>
</dbReference>
<protein>
    <submittedName>
        <fullName evidence="16">Penicillin-binding protein 2</fullName>
    </submittedName>
</protein>
<keyword evidence="9" id="KW-0133">Cell shape</keyword>
<evidence type="ECO:0000256" key="1">
    <source>
        <dbReference type="ARBA" id="ARBA00004167"/>
    </source>
</evidence>
<evidence type="ECO:0000256" key="6">
    <source>
        <dbReference type="ARBA" id="ARBA00022670"/>
    </source>
</evidence>
<dbReference type="Pfam" id="PF00905">
    <property type="entry name" value="Transpeptidase"/>
    <property type="match status" value="1"/>
</dbReference>
<organism evidence="16 17">
    <name type="scientific">PS1 clade bacterium</name>
    <dbReference type="NCBI Taxonomy" id="2175152"/>
    <lineage>
        <taxon>Bacteria</taxon>
        <taxon>Pseudomonadati</taxon>
        <taxon>Pseudomonadota</taxon>
        <taxon>Alphaproteobacteria</taxon>
        <taxon>PS1 clade</taxon>
    </lineage>
</organism>
<keyword evidence="6" id="KW-0645">Protease</keyword>
<dbReference type="Gene3D" id="3.30.1390.30">
    <property type="entry name" value="Penicillin-binding protein 2a, domain 3"/>
    <property type="match status" value="1"/>
</dbReference>
<dbReference type="GO" id="GO:0071972">
    <property type="term" value="F:peptidoglycan L,D-transpeptidase activity"/>
    <property type="evidence" value="ECO:0007669"/>
    <property type="project" value="TreeGrafter"/>
</dbReference>
<dbReference type="PANTHER" id="PTHR30627">
    <property type="entry name" value="PEPTIDOGLYCAN D,D-TRANSPEPTIDASE"/>
    <property type="match status" value="1"/>
</dbReference>
<evidence type="ECO:0000256" key="8">
    <source>
        <dbReference type="ARBA" id="ARBA00022801"/>
    </source>
</evidence>
<dbReference type="EMBL" id="QOQF01000033">
    <property type="protein sequence ID" value="RCL75490.1"/>
    <property type="molecule type" value="Genomic_DNA"/>
</dbReference>
<dbReference type="GO" id="GO:0008360">
    <property type="term" value="P:regulation of cell shape"/>
    <property type="evidence" value="ECO:0007669"/>
    <property type="project" value="UniProtKB-KW"/>
</dbReference>
<evidence type="ECO:0000256" key="5">
    <source>
        <dbReference type="ARBA" id="ARBA00022645"/>
    </source>
</evidence>
<dbReference type="GO" id="GO:0009002">
    <property type="term" value="F:serine-type D-Ala-D-Ala carboxypeptidase activity"/>
    <property type="evidence" value="ECO:0007669"/>
    <property type="project" value="InterPro"/>
</dbReference>
<evidence type="ECO:0000256" key="13">
    <source>
        <dbReference type="ARBA" id="ARBA00023316"/>
    </source>
</evidence>
<keyword evidence="13" id="KW-0961">Cell wall biogenesis/degradation</keyword>
<dbReference type="PANTHER" id="PTHR30627:SF2">
    <property type="entry name" value="PEPTIDOGLYCAN D,D-TRANSPEPTIDASE MRDA"/>
    <property type="match status" value="1"/>
</dbReference>
<keyword evidence="8" id="KW-0378">Hydrolase</keyword>
<dbReference type="GO" id="GO:0009252">
    <property type="term" value="P:peptidoglycan biosynthetic process"/>
    <property type="evidence" value="ECO:0007669"/>
    <property type="project" value="UniProtKB-KW"/>
</dbReference>
<keyword evidence="5" id="KW-0121">Carboxypeptidase</keyword>
<keyword evidence="4" id="KW-0997">Cell inner membrane</keyword>
<evidence type="ECO:0000256" key="7">
    <source>
        <dbReference type="ARBA" id="ARBA00022692"/>
    </source>
</evidence>
<dbReference type="Gene3D" id="3.40.710.10">
    <property type="entry name" value="DD-peptidase/beta-lactamase superfamily"/>
    <property type="match status" value="1"/>
</dbReference>
<dbReference type="InterPro" id="IPR036138">
    <property type="entry name" value="PBP_dimer_sf"/>
</dbReference>
<proteinExistence type="predicted"/>
<name>A0A368DUG3_9PROT</name>
<evidence type="ECO:0000259" key="15">
    <source>
        <dbReference type="Pfam" id="PF03717"/>
    </source>
</evidence>
<keyword evidence="3" id="KW-1003">Cell membrane</keyword>
<dbReference type="Pfam" id="PF03717">
    <property type="entry name" value="PBP_dimer"/>
    <property type="match status" value="1"/>
</dbReference>
<dbReference type="SUPFAM" id="SSF56601">
    <property type="entry name" value="beta-lactamase/transpeptidase-like"/>
    <property type="match status" value="1"/>
</dbReference>
<sequence length="647" mass="71194">MYSPETDTQIFSRRAMILGLGQLGFFGLLAARLQYLQVTQADQYGILAENNRVNIGLIAPLRGRILDRYGQEIATNRPNFQVVMIPEQTKDPIETLRVLEKLVPISPSRRKRLLRDIPRSRGFVPFTVAENLEWEQFAAINLNLPHLPGVEPQVGKLRYYPQDDIFSHMVGYVGRPDGRDLRRDDPLLKVPGFRIGKSGVEKQFDDTLRGSAGSRRVEVNNVGRVIRELARNPGAQGADLMMSMDSTLQNEAIRLLGEQSGSVVMMDVNSGEVLTIASAPTFNPNQFTVGLSQREWDGLLDDQRKPLINKAIAGQYAPGSTVKMLIAIAGLEEKVITPNEKIVCEGQYELGGDTFHCWEHEGHGAMNMHDAITNSCDVYFYELARRLGIDPIEKVAKKFGLGSPSIPGAFGEKKGLIPGRDWKRANLDASWQTGETLIAGIGQGYMLVTPIQLAVMTARIANGGKAVVPKLLIDPEDVVANDQNVSRANEDIISTDMDAAEKNTLIQVDPEHIKLMHKAMTSVVNNPDGTAFGSRFNLRGVASAGKTGTVQVRRISKDERESGIIPNEELDWHLRDHALFVGFAPVKNPKYAVAVVVEHGGSGSKVAAPIAQKLLKMALERDRQPNKTKTARANAFNKTIKTKAGKA</sequence>
<dbReference type="Proteomes" id="UP000252132">
    <property type="component" value="Unassembled WGS sequence"/>
</dbReference>
<accession>A0A368DUG3</accession>
<dbReference type="SUPFAM" id="SSF56519">
    <property type="entry name" value="Penicillin binding protein dimerisation domain"/>
    <property type="match status" value="1"/>
</dbReference>
<comment type="subcellular location">
    <subcellularLocation>
        <location evidence="2">Cell membrane</location>
    </subcellularLocation>
    <subcellularLocation>
        <location evidence="1">Membrane</location>
        <topology evidence="1">Single-pass membrane protein</topology>
    </subcellularLocation>
</comment>
<dbReference type="GO" id="GO:0006508">
    <property type="term" value="P:proteolysis"/>
    <property type="evidence" value="ECO:0007669"/>
    <property type="project" value="UniProtKB-KW"/>
</dbReference>
<evidence type="ECO:0000313" key="16">
    <source>
        <dbReference type="EMBL" id="RCL75490.1"/>
    </source>
</evidence>
<keyword evidence="12" id="KW-0472">Membrane</keyword>
<dbReference type="AlphaFoldDB" id="A0A368DUG3"/>
<evidence type="ECO:0000313" key="17">
    <source>
        <dbReference type="Proteomes" id="UP000252132"/>
    </source>
</evidence>
<evidence type="ECO:0000256" key="12">
    <source>
        <dbReference type="ARBA" id="ARBA00023136"/>
    </source>
</evidence>
<evidence type="ECO:0000256" key="9">
    <source>
        <dbReference type="ARBA" id="ARBA00022960"/>
    </source>
</evidence>
<dbReference type="InterPro" id="IPR017790">
    <property type="entry name" value="Penicillin-binding_protein_2"/>
</dbReference>
<evidence type="ECO:0000259" key="14">
    <source>
        <dbReference type="Pfam" id="PF00905"/>
    </source>
</evidence>
<dbReference type="GO" id="GO:0071555">
    <property type="term" value="P:cell wall organization"/>
    <property type="evidence" value="ECO:0007669"/>
    <property type="project" value="UniProtKB-KW"/>
</dbReference>
<keyword evidence="11" id="KW-1133">Transmembrane helix</keyword>
<evidence type="ECO:0000256" key="10">
    <source>
        <dbReference type="ARBA" id="ARBA00022984"/>
    </source>
</evidence>